<evidence type="ECO:0000313" key="3">
    <source>
        <dbReference type="Proteomes" id="UP001157069"/>
    </source>
</evidence>
<name>A0ABQ6JW88_9MICO</name>
<reference evidence="3" key="1">
    <citation type="journal article" date="2019" name="Int. J. Syst. Evol. Microbiol.">
        <title>The Global Catalogue of Microorganisms (GCM) 10K type strain sequencing project: providing services to taxonomists for standard genome sequencing and annotation.</title>
        <authorList>
            <consortium name="The Broad Institute Genomics Platform"/>
            <consortium name="The Broad Institute Genome Sequencing Center for Infectious Disease"/>
            <person name="Wu L."/>
            <person name="Ma J."/>
        </authorList>
    </citation>
    <scope>NUCLEOTIDE SEQUENCE [LARGE SCALE GENOMIC DNA]</scope>
    <source>
        <strain evidence="3">NBRC 108755</strain>
    </source>
</reference>
<organism evidence="2 3">
    <name type="scientific">Homoserinibacter gongjuensis</name>
    <dbReference type="NCBI Taxonomy" id="1162968"/>
    <lineage>
        <taxon>Bacteria</taxon>
        <taxon>Bacillati</taxon>
        <taxon>Actinomycetota</taxon>
        <taxon>Actinomycetes</taxon>
        <taxon>Micrococcales</taxon>
        <taxon>Microbacteriaceae</taxon>
        <taxon>Homoserinibacter</taxon>
    </lineage>
</organism>
<comment type="caution">
    <text evidence="2">The sequence shown here is derived from an EMBL/GenBank/DDBJ whole genome shotgun (WGS) entry which is preliminary data.</text>
</comment>
<accession>A0ABQ6JW88</accession>
<feature type="region of interest" description="Disordered" evidence="1">
    <location>
        <begin position="32"/>
        <end position="59"/>
    </location>
</feature>
<keyword evidence="3" id="KW-1185">Reference proteome</keyword>
<dbReference type="Proteomes" id="UP001157069">
    <property type="component" value="Unassembled WGS sequence"/>
</dbReference>
<evidence type="ECO:0000313" key="2">
    <source>
        <dbReference type="EMBL" id="GMA91015.1"/>
    </source>
</evidence>
<proteinExistence type="predicted"/>
<evidence type="ECO:0000256" key="1">
    <source>
        <dbReference type="SAM" id="MobiDB-lite"/>
    </source>
</evidence>
<dbReference type="EMBL" id="BSVA01000001">
    <property type="protein sequence ID" value="GMA91015.1"/>
    <property type="molecule type" value="Genomic_DNA"/>
</dbReference>
<sequence>MRNARTPLAVGIALAVAVPATVLVTNMLDRRRSHAGGGLPARSVPTWSPSPCRRSTLMR</sequence>
<gene>
    <name evidence="2" type="ORF">GCM10025869_15440</name>
</gene>
<dbReference type="RefSeq" id="WP_284299120.1">
    <property type="nucleotide sequence ID" value="NZ_BSVA01000001.1"/>
</dbReference>
<protein>
    <submittedName>
        <fullName evidence="2">Uncharacterized protein</fullName>
    </submittedName>
</protein>